<dbReference type="InterPro" id="IPR051836">
    <property type="entry name" value="Kremen_rcpt"/>
</dbReference>
<gene>
    <name evidence="8" type="ORF">CALVIDRAFT_350565</name>
</gene>
<dbReference type="PANTHER" id="PTHR24269:SF16">
    <property type="entry name" value="PROTEIN SLG1"/>
    <property type="match status" value="1"/>
</dbReference>
<keyword evidence="9" id="KW-1185">Reference proteome</keyword>
<sequence>MTVEACQSFCLGVGFTLAGMEDGNECWCSDSLSNGATQANAGDCSTTCAGNSNELCGGGWRLSVYQYIAGASTTSTTATSTSTSSAPTSTPTGWSAIGCYTDANARTLPSDATSSNSMTVEACQSFCLGAGFTLAGTEDGNECWCSDSISNGGTQASAGDCSTTCAGNSNEQCGGGWRLSVYQYNAGTTSPPVNGWSSVGCWVDSNSRALPSDAESSSSLTTEACQTFCGNAGYTYAGTEDGNECWCSNSISNGATQASAGDCSTPCAGNSGEICGGGWRLSVYQK</sequence>
<evidence type="ECO:0000313" key="9">
    <source>
        <dbReference type="Proteomes" id="UP000076738"/>
    </source>
</evidence>
<feature type="domain" description="WSC" evidence="7">
    <location>
        <begin position="1"/>
        <end position="68"/>
    </location>
</feature>
<keyword evidence="4" id="KW-1133">Transmembrane helix</keyword>
<evidence type="ECO:0000313" key="8">
    <source>
        <dbReference type="EMBL" id="KZO99601.1"/>
    </source>
</evidence>
<protein>
    <submittedName>
        <fullName evidence="8">WSC-domain-containing protein</fullName>
    </submittedName>
</protein>
<dbReference type="OrthoDB" id="5985073at2759"/>
<evidence type="ECO:0000256" key="2">
    <source>
        <dbReference type="ARBA" id="ARBA00022692"/>
    </source>
</evidence>
<proteinExistence type="predicted"/>
<evidence type="ECO:0000259" key="7">
    <source>
        <dbReference type="PROSITE" id="PS51212"/>
    </source>
</evidence>
<dbReference type="STRING" id="1330018.A0A167QBA1"/>
<evidence type="ECO:0000256" key="4">
    <source>
        <dbReference type="ARBA" id="ARBA00022989"/>
    </source>
</evidence>
<evidence type="ECO:0000256" key="6">
    <source>
        <dbReference type="ARBA" id="ARBA00023180"/>
    </source>
</evidence>
<keyword evidence="3" id="KW-0732">Signal</keyword>
<name>A0A167QBA1_CALVF</name>
<comment type="subcellular location">
    <subcellularLocation>
        <location evidence="1">Membrane</location>
        <topology evidence="1">Single-pass membrane protein</topology>
    </subcellularLocation>
</comment>
<dbReference type="PROSITE" id="PS51212">
    <property type="entry name" value="WSC"/>
    <property type="match status" value="3"/>
</dbReference>
<dbReference type="SMART" id="SM00321">
    <property type="entry name" value="WSC"/>
    <property type="match status" value="3"/>
</dbReference>
<dbReference type="GO" id="GO:0005886">
    <property type="term" value="C:plasma membrane"/>
    <property type="evidence" value="ECO:0007669"/>
    <property type="project" value="TreeGrafter"/>
</dbReference>
<organism evidence="8 9">
    <name type="scientific">Calocera viscosa (strain TUFC12733)</name>
    <dbReference type="NCBI Taxonomy" id="1330018"/>
    <lineage>
        <taxon>Eukaryota</taxon>
        <taxon>Fungi</taxon>
        <taxon>Dikarya</taxon>
        <taxon>Basidiomycota</taxon>
        <taxon>Agaricomycotina</taxon>
        <taxon>Dacrymycetes</taxon>
        <taxon>Dacrymycetales</taxon>
        <taxon>Dacrymycetaceae</taxon>
        <taxon>Calocera</taxon>
    </lineage>
</organism>
<keyword evidence="5" id="KW-0472">Membrane</keyword>
<dbReference type="PANTHER" id="PTHR24269">
    <property type="entry name" value="KREMEN PROTEIN"/>
    <property type="match status" value="1"/>
</dbReference>
<reference evidence="8 9" key="1">
    <citation type="journal article" date="2016" name="Mol. Biol. Evol.">
        <title>Comparative Genomics of Early-Diverging Mushroom-Forming Fungi Provides Insights into the Origins of Lignocellulose Decay Capabilities.</title>
        <authorList>
            <person name="Nagy L.G."/>
            <person name="Riley R."/>
            <person name="Tritt A."/>
            <person name="Adam C."/>
            <person name="Daum C."/>
            <person name="Floudas D."/>
            <person name="Sun H."/>
            <person name="Yadav J.S."/>
            <person name="Pangilinan J."/>
            <person name="Larsson K.H."/>
            <person name="Matsuura K."/>
            <person name="Barry K."/>
            <person name="Labutti K."/>
            <person name="Kuo R."/>
            <person name="Ohm R.A."/>
            <person name="Bhattacharya S.S."/>
            <person name="Shirouzu T."/>
            <person name="Yoshinaga Y."/>
            <person name="Martin F.M."/>
            <person name="Grigoriev I.V."/>
            <person name="Hibbett D.S."/>
        </authorList>
    </citation>
    <scope>NUCLEOTIDE SEQUENCE [LARGE SCALE GENOMIC DNA]</scope>
    <source>
        <strain evidence="8 9">TUFC12733</strain>
    </source>
</reference>
<evidence type="ECO:0000256" key="1">
    <source>
        <dbReference type="ARBA" id="ARBA00004167"/>
    </source>
</evidence>
<keyword evidence="2" id="KW-0812">Transmembrane</keyword>
<dbReference type="Pfam" id="PF01822">
    <property type="entry name" value="WSC"/>
    <property type="match status" value="3"/>
</dbReference>
<feature type="domain" description="WSC" evidence="7">
    <location>
        <begin position="93"/>
        <end position="185"/>
    </location>
</feature>
<dbReference type="AlphaFoldDB" id="A0A167QBA1"/>
<accession>A0A167QBA1</accession>
<feature type="domain" description="WSC" evidence="7">
    <location>
        <begin position="195"/>
        <end position="286"/>
    </location>
</feature>
<dbReference type="InterPro" id="IPR002889">
    <property type="entry name" value="WSC_carb-bd"/>
</dbReference>
<evidence type="ECO:0000256" key="3">
    <source>
        <dbReference type="ARBA" id="ARBA00022729"/>
    </source>
</evidence>
<dbReference type="EMBL" id="KV417271">
    <property type="protein sequence ID" value="KZO99601.1"/>
    <property type="molecule type" value="Genomic_DNA"/>
</dbReference>
<keyword evidence="6" id="KW-0325">Glycoprotein</keyword>
<dbReference type="Proteomes" id="UP000076738">
    <property type="component" value="Unassembled WGS sequence"/>
</dbReference>
<evidence type="ECO:0000256" key="5">
    <source>
        <dbReference type="ARBA" id="ARBA00023136"/>
    </source>
</evidence>